<evidence type="ECO:0000313" key="2">
    <source>
        <dbReference type="Proteomes" id="UP000007947"/>
    </source>
</evidence>
<reference evidence="1 2" key="1">
    <citation type="submission" date="2011-05" db="EMBL/GenBank/DDBJ databases">
        <title>Whole genome sequence of Microlunatus phosphovorus NM-1.</title>
        <authorList>
            <person name="Hosoyama A."/>
            <person name="Sasaki K."/>
            <person name="Harada T."/>
            <person name="Igarashi R."/>
            <person name="Kawakoshi A."/>
            <person name="Sasagawa M."/>
            <person name="Fukada J."/>
            <person name="Nakamura S."/>
            <person name="Katano Y."/>
            <person name="Hanada S."/>
            <person name="Kamagata Y."/>
            <person name="Nakamura N."/>
            <person name="Yamazaki S."/>
            <person name="Fujita N."/>
        </authorList>
    </citation>
    <scope>NUCLEOTIDE SEQUENCE [LARGE SCALE GENOMIC DNA]</scope>
    <source>
        <strain evidence="2">ATCC 700054 / DSM 10555 / JCM 9379 / NBRC 101784 / NCIMB 13414 / VKM Ac-1990 / NM-1</strain>
    </source>
</reference>
<protein>
    <recommendedName>
        <fullName evidence="3">EcsC family protein</fullName>
    </recommendedName>
</protein>
<evidence type="ECO:0000313" key="1">
    <source>
        <dbReference type="EMBL" id="BAK38170.1"/>
    </source>
</evidence>
<dbReference type="InterPro" id="IPR024787">
    <property type="entry name" value="EcsC"/>
</dbReference>
<name>F5XHG2_MICPN</name>
<dbReference type="AlphaFoldDB" id="F5XHG2"/>
<dbReference type="Pfam" id="PF12787">
    <property type="entry name" value="EcsC"/>
    <property type="match status" value="1"/>
</dbReference>
<dbReference type="eggNOG" id="ENOG502ZAV8">
    <property type="taxonomic scope" value="Bacteria"/>
</dbReference>
<sequence>MAGRVTPQVAGGALRHVLELAIDGTAKLPGAKAAASRHLQRHGGSAELATEAVIEFHVGLASAQGFVTNLGGLAALPVSLPANLAGVAVVQTRMVAAIAHLRGYDLDDNRVRTALIMCLLGGEQVAKRIVTGKLPTSPLAIATAPMFDPQLDQRVAEEVLSDLIQRVGGKNLALTVTRRVPILGGGVGAVMDGIATHQIGKYAKSELVIRRSIVG</sequence>
<accession>F5XHG2</accession>
<organism evidence="1 2">
    <name type="scientific">Microlunatus phosphovorus (strain ATCC 700054 / DSM 10555 / JCM 9379 / NBRC 101784 / NCIMB 13414 / VKM Ac-1990 / NM-1)</name>
    <dbReference type="NCBI Taxonomy" id="1032480"/>
    <lineage>
        <taxon>Bacteria</taxon>
        <taxon>Bacillati</taxon>
        <taxon>Actinomycetota</taxon>
        <taxon>Actinomycetes</taxon>
        <taxon>Propionibacteriales</taxon>
        <taxon>Propionibacteriaceae</taxon>
        <taxon>Microlunatus</taxon>
    </lineage>
</organism>
<evidence type="ECO:0008006" key="3">
    <source>
        <dbReference type="Google" id="ProtNLM"/>
    </source>
</evidence>
<dbReference type="Proteomes" id="UP000007947">
    <property type="component" value="Chromosome"/>
</dbReference>
<dbReference type="KEGG" id="mph:MLP_51560"/>
<dbReference type="HOGENOM" id="CLU_087895_0_0_11"/>
<dbReference type="STRING" id="1032480.MLP_51560"/>
<proteinExistence type="predicted"/>
<dbReference type="EMBL" id="AP012204">
    <property type="protein sequence ID" value="BAK38170.1"/>
    <property type="molecule type" value="Genomic_DNA"/>
</dbReference>
<keyword evidence="2" id="KW-1185">Reference proteome</keyword>
<gene>
    <name evidence="1" type="ordered locus">MLP_51560</name>
</gene>